<organism evidence="1 2">
    <name type="scientific">Tritrichomonas musculus</name>
    <dbReference type="NCBI Taxonomy" id="1915356"/>
    <lineage>
        <taxon>Eukaryota</taxon>
        <taxon>Metamonada</taxon>
        <taxon>Parabasalia</taxon>
        <taxon>Tritrichomonadida</taxon>
        <taxon>Tritrichomonadidae</taxon>
        <taxon>Tritrichomonas</taxon>
    </lineage>
</organism>
<comment type="caution">
    <text evidence="1">The sequence shown here is derived from an EMBL/GenBank/DDBJ whole genome shotgun (WGS) entry which is preliminary data.</text>
</comment>
<reference evidence="1 2" key="1">
    <citation type="submission" date="2024-04" db="EMBL/GenBank/DDBJ databases">
        <title>Tritrichomonas musculus Genome.</title>
        <authorList>
            <person name="Alves-Ferreira E."/>
            <person name="Grigg M."/>
            <person name="Lorenzi H."/>
            <person name="Galac M."/>
        </authorList>
    </citation>
    <scope>NUCLEOTIDE SEQUENCE [LARGE SCALE GENOMIC DNA]</scope>
    <source>
        <strain evidence="1 2">EAF2021</strain>
    </source>
</reference>
<dbReference type="EMBL" id="JAPFFF010000009">
    <property type="protein sequence ID" value="KAK8881921.1"/>
    <property type="molecule type" value="Genomic_DNA"/>
</dbReference>
<name>A0ABR2JSQ1_9EUKA</name>
<dbReference type="Proteomes" id="UP001470230">
    <property type="component" value="Unassembled WGS sequence"/>
</dbReference>
<accession>A0ABR2JSQ1</accession>
<keyword evidence="2" id="KW-1185">Reference proteome</keyword>
<sequence length="283" mass="31949">MITNYLSTNHFILPINFQESLNDASRPVHRSSIFTFRTKNIGQIKESEYILAKNIGSIALTSITKGIFDIFFDYILDSSENRIKKNMKHVFLLGTAHASEYLSSFLSYQLIQKALFRNIPNHVNTSFISSSFIDNNFNFIQKCSIFVGSGVIYTTLNTPFYIFEISPNINFSPQKITDKYTPIEIVKTIGKTLVVNFFFTLGYGVTISLLAPKARAILTNHCNKGNRINHIQAFFISRSIERVATIIGSLASAPFRIKFSNGIKKANAHSVLGQVRYLTPSDF</sequence>
<protein>
    <submittedName>
        <fullName evidence="1">Uncharacterized protein</fullName>
    </submittedName>
</protein>
<gene>
    <name evidence="1" type="ORF">M9Y10_044559</name>
</gene>
<evidence type="ECO:0000313" key="1">
    <source>
        <dbReference type="EMBL" id="KAK8881921.1"/>
    </source>
</evidence>
<evidence type="ECO:0000313" key="2">
    <source>
        <dbReference type="Proteomes" id="UP001470230"/>
    </source>
</evidence>
<proteinExistence type="predicted"/>